<keyword evidence="5 8" id="KW-0862">Zinc</keyword>
<evidence type="ECO:0000256" key="1">
    <source>
        <dbReference type="ARBA" id="ARBA00010951"/>
    </source>
</evidence>
<dbReference type="EMBL" id="CP002051">
    <property type="protein sequence ID" value="ADI32410.1"/>
    <property type="molecule type" value="Genomic_DNA"/>
</dbReference>
<organism evidence="11 12">
    <name type="scientific">Staphylothermus hellenicus (strain DSM 12710 / JCM 10830 / BK20S6-10-b1 / P8)</name>
    <dbReference type="NCBI Taxonomy" id="591019"/>
    <lineage>
        <taxon>Archaea</taxon>
        <taxon>Thermoproteota</taxon>
        <taxon>Thermoprotei</taxon>
        <taxon>Desulfurococcales</taxon>
        <taxon>Desulfurococcaceae</taxon>
        <taxon>Staphylothermus</taxon>
    </lineage>
</organism>
<dbReference type="Pfam" id="PF01087">
    <property type="entry name" value="GalP_UDP_transf"/>
    <property type="match status" value="1"/>
</dbReference>
<comment type="similarity">
    <text evidence="1">Belongs to the galactose-1-phosphate uridylyltransferase type 1 family.</text>
</comment>
<dbReference type="InterPro" id="IPR005850">
    <property type="entry name" value="GalP_Utransf_C"/>
</dbReference>
<evidence type="ECO:0000313" key="12">
    <source>
        <dbReference type="Proteomes" id="UP000002573"/>
    </source>
</evidence>
<keyword evidence="6" id="KW-0119">Carbohydrate metabolism</keyword>
<feature type="binding site" evidence="8">
    <location>
        <position position="38"/>
    </location>
    <ligand>
        <name>Zn(2+)</name>
        <dbReference type="ChEBI" id="CHEBI:29105"/>
    </ligand>
</feature>
<dbReference type="GO" id="GO:0008270">
    <property type="term" value="F:zinc ion binding"/>
    <property type="evidence" value="ECO:0007669"/>
    <property type="project" value="InterPro"/>
</dbReference>
<feature type="binding site" evidence="8">
    <location>
        <position position="41"/>
    </location>
    <ligand>
        <name>Zn(2+)</name>
        <dbReference type="ChEBI" id="CHEBI:29105"/>
    </ligand>
</feature>
<evidence type="ECO:0000256" key="5">
    <source>
        <dbReference type="ARBA" id="ARBA00022833"/>
    </source>
</evidence>
<keyword evidence="3 11" id="KW-0548">Nucleotidyltransferase</keyword>
<dbReference type="PIRSF" id="PIRSF000808">
    <property type="entry name" value="GalT"/>
    <property type="match status" value="1"/>
</dbReference>
<keyword evidence="2 11" id="KW-0808">Transferase</keyword>
<dbReference type="AlphaFoldDB" id="D7D9G4"/>
<feature type="domain" description="Galactose-1-phosphate uridyl transferase C-terminal" evidence="10">
    <location>
        <begin position="167"/>
        <end position="282"/>
    </location>
</feature>
<gene>
    <name evidence="11" type="ordered locus">Shell_1317</name>
</gene>
<feature type="binding site" evidence="8">
    <location>
        <position position="98"/>
    </location>
    <ligand>
        <name>Zn(2+)</name>
        <dbReference type="ChEBI" id="CHEBI:29105"/>
    </ligand>
</feature>
<evidence type="ECO:0000256" key="8">
    <source>
        <dbReference type="PIRSR" id="PIRSR000808-3"/>
    </source>
</evidence>
<keyword evidence="12" id="KW-1185">Reference proteome</keyword>
<keyword evidence="4 8" id="KW-0479">Metal-binding</keyword>
<dbReference type="HOGENOM" id="CLU_029960_1_1_2"/>
<reference evidence="12" key="1">
    <citation type="submission" date="2010-05" db="EMBL/GenBank/DDBJ databases">
        <title>Complete sequence of Staphylothermus hellenicus DSM 12710.</title>
        <authorList>
            <consortium name="US DOE Joint Genome Institute"/>
            <person name="Lucas S."/>
            <person name="Copeland A."/>
            <person name="Lapidus A."/>
            <person name="Cheng J.-F."/>
            <person name="Bruce D."/>
            <person name="Goodwin L."/>
            <person name="Pitluck S."/>
            <person name="Davenport K."/>
            <person name="Detter J.C."/>
            <person name="Han C."/>
            <person name="Tapia R."/>
            <person name="Larimer F."/>
            <person name="Land M."/>
            <person name="Hauser L."/>
            <person name="Kyrpides N."/>
            <person name="Mikhailova N."/>
            <person name="Anderson I.J."/>
            <person name="Woyke T."/>
        </authorList>
    </citation>
    <scope>NUCLEOTIDE SEQUENCE [LARGE SCALE GENOMIC DNA]</scope>
    <source>
        <strain evidence="12">DSM 12710 / JCM 10830 / BK20S6-10-b1 / P8</strain>
    </source>
</reference>
<evidence type="ECO:0000256" key="2">
    <source>
        <dbReference type="ARBA" id="ARBA00022679"/>
    </source>
</evidence>
<dbReference type="InterPro" id="IPR036265">
    <property type="entry name" value="HIT-like_sf"/>
</dbReference>
<dbReference type="Proteomes" id="UP000002573">
    <property type="component" value="Chromosome"/>
</dbReference>
<comment type="cofactor">
    <cofactor evidence="8">
        <name>Zn(2+)</name>
        <dbReference type="ChEBI" id="CHEBI:29105"/>
    </cofactor>
    <text evidence="8">Binds 1 zinc ion per subunit.</text>
</comment>
<dbReference type="InterPro" id="IPR001937">
    <property type="entry name" value="GalP_UDPtransf1"/>
</dbReference>
<dbReference type="EC" id="2.7.7.12" evidence="11"/>
<dbReference type="GO" id="GO:0005737">
    <property type="term" value="C:cytoplasm"/>
    <property type="evidence" value="ECO:0007669"/>
    <property type="project" value="TreeGrafter"/>
</dbReference>
<dbReference type="SUPFAM" id="SSF54197">
    <property type="entry name" value="HIT-like"/>
    <property type="match status" value="2"/>
</dbReference>
<evidence type="ECO:0000256" key="4">
    <source>
        <dbReference type="ARBA" id="ARBA00022723"/>
    </source>
</evidence>
<dbReference type="PANTHER" id="PTHR11943:SF1">
    <property type="entry name" value="GALACTOSE-1-PHOSPHATE URIDYLYLTRANSFERASE"/>
    <property type="match status" value="1"/>
</dbReference>
<reference evidence="11 12" key="2">
    <citation type="journal article" date="2011" name="Stand. Genomic Sci.">
        <title>Complete genome sequence of Staphylothermus hellenicus P8.</title>
        <authorList>
            <person name="Anderson I."/>
            <person name="Wirth R."/>
            <person name="Lucas S."/>
            <person name="Copeland A."/>
            <person name="Lapidus A."/>
            <person name="Cheng J.F."/>
            <person name="Goodwin L."/>
            <person name="Pitluck S."/>
            <person name="Davenport K."/>
            <person name="Detter J.C."/>
            <person name="Han C."/>
            <person name="Tapia R."/>
            <person name="Land M."/>
            <person name="Hauser L."/>
            <person name="Pati A."/>
            <person name="Mikhailova N."/>
            <person name="Woyke T."/>
            <person name="Klenk H.P."/>
            <person name="Kyrpides N."/>
            <person name="Ivanova N."/>
        </authorList>
    </citation>
    <scope>NUCLEOTIDE SEQUENCE [LARGE SCALE GENOMIC DNA]</scope>
    <source>
        <strain evidence="12">DSM 12710 / JCM 10830 / BK20S6-10-b1 / P8</strain>
    </source>
</reference>
<evidence type="ECO:0000256" key="6">
    <source>
        <dbReference type="ARBA" id="ARBA00023277"/>
    </source>
</evidence>
<evidence type="ECO:0000256" key="3">
    <source>
        <dbReference type="ARBA" id="ARBA00022695"/>
    </source>
</evidence>
<feature type="domain" description="Galactose-1-phosphate uridyl transferase N-terminal" evidence="9">
    <location>
        <begin position="6"/>
        <end position="161"/>
    </location>
</feature>
<feature type="binding site" evidence="8">
    <location>
        <position position="149"/>
    </location>
    <ligand>
        <name>Zn(2+)</name>
        <dbReference type="ChEBI" id="CHEBI:29105"/>
    </ligand>
</feature>
<dbReference type="PANTHER" id="PTHR11943">
    <property type="entry name" value="GALACTOSE-1-PHOSPHATE URIDYLYLTRANSFERASE"/>
    <property type="match status" value="1"/>
</dbReference>
<proteinExistence type="inferred from homology"/>
<dbReference type="Pfam" id="PF02744">
    <property type="entry name" value="GalP_UDP_tr_C"/>
    <property type="match status" value="1"/>
</dbReference>
<evidence type="ECO:0000259" key="9">
    <source>
        <dbReference type="Pfam" id="PF01087"/>
    </source>
</evidence>
<dbReference type="GO" id="GO:0008108">
    <property type="term" value="F:UDP-glucose:hexose-1-phosphate uridylyltransferase activity"/>
    <property type="evidence" value="ECO:0007669"/>
    <property type="project" value="UniProtKB-EC"/>
</dbReference>
<evidence type="ECO:0000256" key="7">
    <source>
        <dbReference type="PIRSR" id="PIRSR000808-1"/>
    </source>
</evidence>
<evidence type="ECO:0000259" key="10">
    <source>
        <dbReference type="Pfam" id="PF02744"/>
    </source>
</evidence>
<dbReference type="NCBIfam" id="TIGR00209">
    <property type="entry name" value="galT_1"/>
    <property type="match status" value="1"/>
</dbReference>
<dbReference type="CDD" id="cd00608">
    <property type="entry name" value="GalT"/>
    <property type="match status" value="1"/>
</dbReference>
<protein>
    <submittedName>
        <fullName evidence="11">Galactose-1-phosphate uridylyltransferase</fullName>
        <ecNumber evidence="11">2.7.7.12</ecNumber>
    </submittedName>
</protein>
<dbReference type="STRING" id="591019.Shell_1317"/>
<name>D7D9G4_STAHD</name>
<dbReference type="UniPathway" id="UPA00214"/>
<feature type="active site" description="Tele-UMP-histidine intermediate" evidence="7">
    <location>
        <position position="151"/>
    </location>
</feature>
<evidence type="ECO:0000313" key="11">
    <source>
        <dbReference type="EMBL" id="ADI32410.1"/>
    </source>
</evidence>
<dbReference type="GeneID" id="9234606"/>
<dbReference type="RefSeq" id="WP_013143608.1">
    <property type="nucleotide sequence ID" value="NC_014205.1"/>
</dbReference>
<dbReference type="Gene3D" id="3.30.428.10">
    <property type="entry name" value="HIT-like"/>
    <property type="match status" value="2"/>
</dbReference>
<dbReference type="GO" id="GO:0033499">
    <property type="term" value="P:galactose catabolic process via UDP-galactose, Leloir pathway"/>
    <property type="evidence" value="ECO:0007669"/>
    <property type="project" value="TreeGrafter"/>
</dbReference>
<sequence length="341" mass="39293">MLGINEIRWNPLLKQWIIVAGHRGRRPWRPGERGKRFCPFCPGAPETKDLGEWDVIVLPNKYPALTPNPPKPEDPGTPLFRVGEARGVCKVLVETPRHEGDLHDLSLEHMVKVINMFREEYEKLSRLPFVEYVAEFRNKGREVGVSLSHPHSQIYALPFIPPKITAEIESFREYYEEMGKCLLCDILAEERRLGKRIVYANKLFTVLLPYYAMWPYEVHVIPHRHLGSLMDFNSEDSLYLADALRVVTATYNVLLRKDAPYIMVFHQNPSKKKLGYYHMHIEFYQPYRDRDKLKYAAGIEWGFGVFTYDGVPEEKAGELKKACSIAVDKRLDKVLGGCGGG</sequence>
<dbReference type="KEGG" id="shc:Shell_1317"/>
<accession>D7D9G4</accession>
<dbReference type="eggNOG" id="arCOG00422">
    <property type="taxonomic scope" value="Archaea"/>
</dbReference>
<dbReference type="InterPro" id="IPR005849">
    <property type="entry name" value="GalP_Utransf_N"/>
</dbReference>